<comment type="subcellular location">
    <subcellularLocation>
        <location evidence="1">Cell membrane</location>
        <topology evidence="1">Multi-pass membrane protein</topology>
    </subcellularLocation>
</comment>
<feature type="transmembrane region" description="Helical" evidence="8">
    <location>
        <begin position="291"/>
        <end position="316"/>
    </location>
</feature>
<feature type="compositionally biased region" description="Gly residues" evidence="7">
    <location>
        <begin position="73"/>
        <end position="86"/>
    </location>
</feature>
<name>A0A1I4TP63_9EURY</name>
<dbReference type="PANTHER" id="PTHR30572">
    <property type="entry name" value="MEMBRANE COMPONENT OF TRANSPORTER-RELATED"/>
    <property type="match status" value="1"/>
</dbReference>
<protein>
    <submittedName>
        <fullName evidence="11">Putative ABC transport system permease protein</fullName>
    </submittedName>
</protein>
<organism evidence="11 12">
    <name type="scientific">Methanolobus profundi</name>
    <dbReference type="NCBI Taxonomy" id="487685"/>
    <lineage>
        <taxon>Archaea</taxon>
        <taxon>Methanobacteriati</taxon>
        <taxon>Methanobacteriota</taxon>
        <taxon>Stenosarchaea group</taxon>
        <taxon>Methanomicrobia</taxon>
        <taxon>Methanosarcinales</taxon>
        <taxon>Methanosarcinaceae</taxon>
        <taxon>Methanolobus</taxon>
    </lineage>
</organism>
<evidence type="ECO:0000256" key="5">
    <source>
        <dbReference type="ARBA" id="ARBA00023136"/>
    </source>
</evidence>
<comment type="similarity">
    <text evidence="6">Belongs to the ABC-4 integral membrane protein family.</text>
</comment>
<gene>
    <name evidence="11" type="ORF">SAMN04488696_2367</name>
</gene>
<dbReference type="InterPro" id="IPR025857">
    <property type="entry name" value="MacB_PCD"/>
</dbReference>
<proteinExistence type="inferred from homology"/>
<dbReference type="STRING" id="487685.SAMN04488696_2367"/>
<dbReference type="OrthoDB" id="11469at2157"/>
<dbReference type="PANTHER" id="PTHR30572:SF4">
    <property type="entry name" value="ABC TRANSPORTER PERMEASE YTRF"/>
    <property type="match status" value="1"/>
</dbReference>
<evidence type="ECO:0000259" key="10">
    <source>
        <dbReference type="Pfam" id="PF12704"/>
    </source>
</evidence>
<feature type="domain" description="ABC3 transporter permease C-terminal" evidence="9">
    <location>
        <begin position="295"/>
        <end position="414"/>
    </location>
</feature>
<evidence type="ECO:0000256" key="4">
    <source>
        <dbReference type="ARBA" id="ARBA00022989"/>
    </source>
</evidence>
<reference evidence="12" key="1">
    <citation type="submission" date="2016-10" db="EMBL/GenBank/DDBJ databases">
        <authorList>
            <person name="Varghese N."/>
            <person name="Submissions S."/>
        </authorList>
    </citation>
    <scope>NUCLEOTIDE SEQUENCE [LARGE SCALE GENOMIC DNA]</scope>
    <source>
        <strain evidence="12">Mob M</strain>
    </source>
</reference>
<feature type="transmembrane region" description="Helical" evidence="8">
    <location>
        <begin position="382"/>
        <end position="404"/>
    </location>
</feature>
<evidence type="ECO:0000256" key="6">
    <source>
        <dbReference type="ARBA" id="ARBA00038076"/>
    </source>
</evidence>
<dbReference type="AlphaFoldDB" id="A0A1I4TP63"/>
<keyword evidence="3 8" id="KW-0812">Transmembrane</keyword>
<feature type="region of interest" description="Disordered" evidence="7">
    <location>
        <begin position="70"/>
        <end position="101"/>
    </location>
</feature>
<evidence type="ECO:0000256" key="3">
    <source>
        <dbReference type="ARBA" id="ARBA00022692"/>
    </source>
</evidence>
<dbReference type="Proteomes" id="UP000198535">
    <property type="component" value="Unassembled WGS sequence"/>
</dbReference>
<dbReference type="Pfam" id="PF02687">
    <property type="entry name" value="FtsX"/>
    <property type="match status" value="1"/>
</dbReference>
<evidence type="ECO:0000313" key="11">
    <source>
        <dbReference type="EMBL" id="SFM78353.1"/>
    </source>
</evidence>
<keyword evidence="2" id="KW-1003">Cell membrane</keyword>
<sequence>MRRSTYIKLATNILVHSKIRSWLTIIGIVIGVGSVVTIMALSDSMSADMEEQFADMDLTLIQVTPGYSHASMGGPGGGGGPPGSGGSSSSSSSSDDDDPELTKKDIQALKAVDNIDYIYGQISGSDLEVYFMGETADLSVTGVDPQVWQYTVTYELESGRLLDASDTNVVVIGYGIAHDMFDDEVGLNRVLTIEGKSYRVVGILAEDESDNAIIMPIDSAVEIVEDAEDDVYDTIVVKASDTDYVETVVEDVEERLMLSRGIMDEDDRDFSVSDSLSQAESASEMMESMTIFLGAIAGVSLLVGSVGIANTMLTSVMEKTKEIGTMKAIGAKNGDILMIFLFNSALVGFVGGVLGILLSLALTSLMPYLGISMTRSSMGMTVAPSLMVMGIAIAVFIGVLSGIIPAYNASKMRPVDALRYE</sequence>
<feature type="transmembrane region" description="Helical" evidence="8">
    <location>
        <begin position="336"/>
        <end position="362"/>
    </location>
</feature>
<dbReference type="Pfam" id="PF12704">
    <property type="entry name" value="MacB_PCD"/>
    <property type="match status" value="1"/>
</dbReference>
<keyword evidence="5 8" id="KW-0472">Membrane</keyword>
<accession>A0A1I4TP63</accession>
<evidence type="ECO:0000256" key="2">
    <source>
        <dbReference type="ARBA" id="ARBA00022475"/>
    </source>
</evidence>
<evidence type="ECO:0000256" key="7">
    <source>
        <dbReference type="SAM" id="MobiDB-lite"/>
    </source>
</evidence>
<keyword evidence="4 8" id="KW-1133">Transmembrane helix</keyword>
<dbReference type="InterPro" id="IPR003838">
    <property type="entry name" value="ABC3_permease_C"/>
</dbReference>
<keyword evidence="12" id="KW-1185">Reference proteome</keyword>
<evidence type="ECO:0000259" key="9">
    <source>
        <dbReference type="Pfam" id="PF02687"/>
    </source>
</evidence>
<evidence type="ECO:0000256" key="8">
    <source>
        <dbReference type="SAM" id="Phobius"/>
    </source>
</evidence>
<dbReference type="EMBL" id="FOUJ01000005">
    <property type="protein sequence ID" value="SFM78353.1"/>
    <property type="molecule type" value="Genomic_DNA"/>
</dbReference>
<dbReference type="RefSeq" id="WP_091937166.1">
    <property type="nucleotide sequence ID" value="NZ_FOUJ01000005.1"/>
</dbReference>
<evidence type="ECO:0000256" key="1">
    <source>
        <dbReference type="ARBA" id="ARBA00004651"/>
    </source>
</evidence>
<feature type="transmembrane region" description="Helical" evidence="8">
    <location>
        <begin position="21"/>
        <end position="41"/>
    </location>
</feature>
<dbReference type="InterPro" id="IPR050250">
    <property type="entry name" value="Macrolide_Exporter_MacB"/>
</dbReference>
<evidence type="ECO:0000313" key="12">
    <source>
        <dbReference type="Proteomes" id="UP000198535"/>
    </source>
</evidence>
<feature type="domain" description="MacB-like periplasmic core" evidence="10">
    <location>
        <begin position="21"/>
        <end position="254"/>
    </location>
</feature>
<dbReference type="GO" id="GO:0005886">
    <property type="term" value="C:plasma membrane"/>
    <property type="evidence" value="ECO:0007669"/>
    <property type="project" value="UniProtKB-SubCell"/>
</dbReference>
<dbReference type="GO" id="GO:0022857">
    <property type="term" value="F:transmembrane transporter activity"/>
    <property type="evidence" value="ECO:0007669"/>
    <property type="project" value="TreeGrafter"/>
</dbReference>